<name>A0A6J5KJ67_9CAUD</name>
<organism evidence="1">
    <name type="scientific">uncultured Caudovirales phage</name>
    <dbReference type="NCBI Taxonomy" id="2100421"/>
    <lineage>
        <taxon>Viruses</taxon>
        <taxon>Duplodnaviria</taxon>
        <taxon>Heunggongvirae</taxon>
        <taxon>Uroviricota</taxon>
        <taxon>Caudoviricetes</taxon>
        <taxon>Peduoviridae</taxon>
        <taxon>Maltschvirus</taxon>
        <taxon>Maltschvirus maltsch</taxon>
    </lineage>
</organism>
<dbReference type="EMBL" id="LR796157">
    <property type="protein sequence ID" value="CAB4122198.1"/>
    <property type="molecule type" value="Genomic_DNA"/>
</dbReference>
<reference evidence="1" key="1">
    <citation type="submission" date="2020-04" db="EMBL/GenBank/DDBJ databases">
        <authorList>
            <person name="Chiriac C."/>
            <person name="Salcher M."/>
            <person name="Ghai R."/>
            <person name="Kavagutti S V."/>
        </authorList>
    </citation>
    <scope>NUCLEOTIDE SEQUENCE</scope>
</reference>
<proteinExistence type="predicted"/>
<sequence>MSIDLNNLPPIRIAMILDDVVVQTMYLDERWGAIMLSDPLILDISDKKDLVQEGDLYNPVTQTFSRPII</sequence>
<accession>A0A6J5KJ67</accession>
<gene>
    <name evidence="1" type="ORF">UFOVP27_99</name>
</gene>
<protein>
    <submittedName>
        <fullName evidence="1">Uncharacterized protein</fullName>
    </submittedName>
</protein>
<evidence type="ECO:0000313" key="1">
    <source>
        <dbReference type="EMBL" id="CAB4122198.1"/>
    </source>
</evidence>